<dbReference type="EMBL" id="BARS01003257">
    <property type="protein sequence ID" value="GAF80047.1"/>
    <property type="molecule type" value="Genomic_DNA"/>
</dbReference>
<sequence length="118" mass="14714">MTVFEVETWKVKPGREKVHEEALRSWLKWVSEHRELFPEWKSLRYMVKYIAGEETERHMMLWEYDSLAAFEEYKARRKDYTGAYAEYRKVDPYYMDVFEHTTMNVEVWKPLDREFWIE</sequence>
<reference evidence="1" key="1">
    <citation type="journal article" date="2014" name="Front. Microbiol.">
        <title>High frequency of phylogenetically diverse reductive dehalogenase-homologous genes in deep subseafloor sedimentary metagenomes.</title>
        <authorList>
            <person name="Kawai M."/>
            <person name="Futagami T."/>
            <person name="Toyoda A."/>
            <person name="Takaki Y."/>
            <person name="Nishi S."/>
            <person name="Hori S."/>
            <person name="Arai W."/>
            <person name="Tsubouchi T."/>
            <person name="Morono Y."/>
            <person name="Uchiyama I."/>
            <person name="Ito T."/>
            <person name="Fujiyama A."/>
            <person name="Inagaki F."/>
            <person name="Takami H."/>
        </authorList>
    </citation>
    <scope>NUCLEOTIDE SEQUENCE</scope>
    <source>
        <strain evidence="1">Expedition CK06-06</strain>
    </source>
</reference>
<protein>
    <recommendedName>
        <fullName evidence="2">NIPSNAP domain-containing protein</fullName>
    </recommendedName>
</protein>
<accession>X0SVW6</accession>
<comment type="caution">
    <text evidence="1">The sequence shown here is derived from an EMBL/GenBank/DDBJ whole genome shotgun (WGS) entry which is preliminary data.</text>
</comment>
<organism evidence="1">
    <name type="scientific">marine sediment metagenome</name>
    <dbReference type="NCBI Taxonomy" id="412755"/>
    <lineage>
        <taxon>unclassified sequences</taxon>
        <taxon>metagenomes</taxon>
        <taxon>ecological metagenomes</taxon>
    </lineage>
</organism>
<gene>
    <name evidence="1" type="ORF">S01H1_06292</name>
</gene>
<evidence type="ECO:0000313" key="1">
    <source>
        <dbReference type="EMBL" id="GAF80047.1"/>
    </source>
</evidence>
<dbReference type="AlphaFoldDB" id="X0SVW6"/>
<name>X0SVW6_9ZZZZ</name>
<proteinExistence type="predicted"/>
<evidence type="ECO:0008006" key="2">
    <source>
        <dbReference type="Google" id="ProtNLM"/>
    </source>
</evidence>